<reference evidence="1 2" key="1">
    <citation type="journal article" date="2015" name="Nat. Commun.">
        <title>Lucilia cuprina genome unlocks parasitic fly biology to underpin future interventions.</title>
        <authorList>
            <person name="Anstead C.A."/>
            <person name="Korhonen P.K."/>
            <person name="Young N.D."/>
            <person name="Hall R.S."/>
            <person name="Jex A.R."/>
            <person name="Murali S.C."/>
            <person name="Hughes D.S."/>
            <person name="Lee S.F."/>
            <person name="Perry T."/>
            <person name="Stroehlein A.J."/>
            <person name="Ansell B.R."/>
            <person name="Breugelmans B."/>
            <person name="Hofmann A."/>
            <person name="Qu J."/>
            <person name="Dugan S."/>
            <person name="Lee S.L."/>
            <person name="Chao H."/>
            <person name="Dinh H."/>
            <person name="Han Y."/>
            <person name="Doddapaneni H.V."/>
            <person name="Worley K.C."/>
            <person name="Muzny D.M."/>
            <person name="Ioannidis P."/>
            <person name="Waterhouse R.M."/>
            <person name="Zdobnov E.M."/>
            <person name="James P.J."/>
            <person name="Bagnall N.H."/>
            <person name="Kotze A.C."/>
            <person name="Gibbs R.A."/>
            <person name="Richards S."/>
            <person name="Batterham P."/>
            <person name="Gasser R.B."/>
        </authorList>
    </citation>
    <scope>NUCLEOTIDE SEQUENCE [LARGE SCALE GENOMIC DNA]</scope>
    <source>
        <strain evidence="1 2">LS</strain>
        <tissue evidence="1">Full body</tissue>
    </source>
</reference>
<organism evidence="1 2">
    <name type="scientific">Lucilia cuprina</name>
    <name type="common">Green bottle fly</name>
    <name type="synonym">Australian sheep blowfly</name>
    <dbReference type="NCBI Taxonomy" id="7375"/>
    <lineage>
        <taxon>Eukaryota</taxon>
        <taxon>Metazoa</taxon>
        <taxon>Ecdysozoa</taxon>
        <taxon>Arthropoda</taxon>
        <taxon>Hexapoda</taxon>
        <taxon>Insecta</taxon>
        <taxon>Pterygota</taxon>
        <taxon>Neoptera</taxon>
        <taxon>Endopterygota</taxon>
        <taxon>Diptera</taxon>
        <taxon>Brachycera</taxon>
        <taxon>Muscomorpha</taxon>
        <taxon>Oestroidea</taxon>
        <taxon>Calliphoridae</taxon>
        <taxon>Luciliinae</taxon>
        <taxon>Lucilia</taxon>
    </lineage>
</organism>
<name>A0A0L0BQ21_LUCCU</name>
<evidence type="ECO:0000313" key="2">
    <source>
        <dbReference type="Proteomes" id="UP000037069"/>
    </source>
</evidence>
<gene>
    <name evidence="1" type="ORF">FF38_14034</name>
</gene>
<keyword evidence="2" id="KW-1185">Reference proteome</keyword>
<sequence length="183" mass="20699">MVIVSIYVVSLKKSELNFGFLRTYCVQNWIKFAHTPFLAQGRSLLKMGLNLAHTPFLAQGRSLLKMGNIGPLFRLAPIQPSLFQKHAWFKFHQIMLKIAACTLRTSFDKDGWLLCVTGFLTTGAHDKPYHSVIHLWIQNGVENFAKLSPYTTLVGREKTEDAADSGGILKSEMILHEPILRSR</sequence>
<dbReference type="EMBL" id="JRES01001555">
    <property type="protein sequence ID" value="KNC22073.1"/>
    <property type="molecule type" value="Genomic_DNA"/>
</dbReference>
<accession>A0A0L0BQ21</accession>
<proteinExistence type="predicted"/>
<dbReference type="AlphaFoldDB" id="A0A0L0BQ21"/>
<protein>
    <submittedName>
        <fullName evidence="1">Uncharacterized protein</fullName>
    </submittedName>
</protein>
<comment type="caution">
    <text evidence="1">The sequence shown here is derived from an EMBL/GenBank/DDBJ whole genome shotgun (WGS) entry which is preliminary data.</text>
</comment>
<evidence type="ECO:0000313" key="1">
    <source>
        <dbReference type="EMBL" id="KNC22073.1"/>
    </source>
</evidence>
<dbReference type="Proteomes" id="UP000037069">
    <property type="component" value="Unassembled WGS sequence"/>
</dbReference>